<dbReference type="Gene3D" id="3.50.50.60">
    <property type="entry name" value="FAD/NAD(P)-binding domain"/>
    <property type="match status" value="1"/>
</dbReference>
<feature type="compositionally biased region" description="Basic and acidic residues" evidence="8">
    <location>
        <begin position="7"/>
        <end position="25"/>
    </location>
</feature>
<dbReference type="PANTHER" id="PTHR11985:SF35">
    <property type="entry name" value="ANAEROBIC GLYCEROL-3-PHOSPHATE DEHYDROGENASE SUBUNIT A"/>
    <property type="match status" value="1"/>
</dbReference>
<dbReference type="InterPro" id="IPR031656">
    <property type="entry name" value="DAO_C"/>
</dbReference>
<feature type="domain" description="FAD dependent oxidoreductase" evidence="9">
    <location>
        <begin position="48"/>
        <end position="403"/>
    </location>
</feature>
<feature type="region of interest" description="Disordered" evidence="8">
    <location>
        <begin position="1"/>
        <end position="26"/>
    </location>
</feature>
<comment type="similarity">
    <text evidence="2 7">Belongs to the FAD-dependent glycerol-3-phosphate dehydrogenase family.</text>
</comment>
<keyword evidence="12" id="KW-1185">Reference proteome</keyword>
<keyword evidence="5" id="KW-0274">FAD</keyword>
<evidence type="ECO:0000256" key="4">
    <source>
        <dbReference type="ARBA" id="ARBA00022798"/>
    </source>
</evidence>
<comment type="catalytic activity">
    <reaction evidence="7">
        <text>a quinone + sn-glycerol 3-phosphate = dihydroxyacetone phosphate + a quinol</text>
        <dbReference type="Rhea" id="RHEA:18977"/>
        <dbReference type="ChEBI" id="CHEBI:24646"/>
        <dbReference type="ChEBI" id="CHEBI:57597"/>
        <dbReference type="ChEBI" id="CHEBI:57642"/>
        <dbReference type="ChEBI" id="CHEBI:132124"/>
        <dbReference type="EC" id="1.1.5.3"/>
    </reaction>
</comment>
<comment type="cofactor">
    <cofactor evidence="1 7">
        <name>FAD</name>
        <dbReference type="ChEBI" id="CHEBI:57692"/>
    </cofactor>
</comment>
<evidence type="ECO:0000256" key="6">
    <source>
        <dbReference type="ARBA" id="ARBA00023002"/>
    </source>
</evidence>
<evidence type="ECO:0000256" key="1">
    <source>
        <dbReference type="ARBA" id="ARBA00001974"/>
    </source>
</evidence>
<reference evidence="11 12" key="1">
    <citation type="journal article" date="2019" name="Emerg. Microbes Infect.">
        <title>Comprehensive subspecies identification of 175 nontuberculous mycobacteria species based on 7547 genomic profiles.</title>
        <authorList>
            <person name="Matsumoto Y."/>
            <person name="Kinjo T."/>
            <person name="Motooka D."/>
            <person name="Nabeya D."/>
            <person name="Jung N."/>
            <person name="Uechi K."/>
            <person name="Horii T."/>
            <person name="Iida T."/>
            <person name="Fujita J."/>
            <person name="Nakamura S."/>
        </authorList>
    </citation>
    <scope>NUCLEOTIDE SEQUENCE [LARGE SCALE GENOMIC DNA]</scope>
    <source>
        <strain evidence="11 12">JCM 15296</strain>
    </source>
</reference>
<keyword evidence="6 7" id="KW-0560">Oxidoreductase</keyword>
<dbReference type="EC" id="1.1.5.3" evidence="7"/>
<protein>
    <recommendedName>
        <fullName evidence="7">Glycerol-3-phosphate dehydrogenase</fullName>
        <ecNumber evidence="7">1.1.5.3</ecNumber>
    </recommendedName>
</protein>
<keyword evidence="3 7" id="KW-0285">Flavoprotein</keyword>
<dbReference type="PROSITE" id="PS00977">
    <property type="entry name" value="FAD_G3PDH_1"/>
    <property type="match status" value="1"/>
</dbReference>
<dbReference type="Pfam" id="PF16901">
    <property type="entry name" value="DAO_C"/>
    <property type="match status" value="1"/>
</dbReference>
<evidence type="ECO:0000313" key="11">
    <source>
        <dbReference type="EMBL" id="BBX87192.1"/>
    </source>
</evidence>
<dbReference type="PRINTS" id="PR01001">
    <property type="entry name" value="FADG3PDH"/>
</dbReference>
<accession>A0ABM7IK70</accession>
<evidence type="ECO:0000256" key="2">
    <source>
        <dbReference type="ARBA" id="ARBA00007330"/>
    </source>
</evidence>
<sequence>MNSTPDTARRSAPDAARRSAPDAARRSALTAARRTTELTALADGDAVDIVVIGGGITGVGIALDAASRGLSTVLVEKHDLAFGTSRWSSKLVHGGLRYLATGNVGIARRSAIERGILMSRNAPHLVHAMPQLVPLLPEMNRASRALVRTGFIAGDGLRRLAGTSASVLPCSGRVSAARAAELVPAVRRGGLDGALLAYDGQLIDDARLVTAVARTAAQHGARILTRVAASDATGTSVRLTDQFTGESFDLTARAVINAAGVWAGELDGAIKLRPSRGTHLVFDAAAFGNPTAALTVPIPGALNRFIFAMPEQLGRVYLGLTDEDAPGPIPDVPQPTPAEVKFLLDTVNTALATTLGPDDVRGAYAGLRPLIDTGEGSTADVSRDHAVVESDNGVLSVIGGKLTEYRYMAEDVLNRAVAQRGLAAGECRTRNLPLVGAPENPVSADQVAALPESLVARYGAEASNVFAAATCDRPAEPVADGIDVTRAEFEYAVTHEGALTADDILDRRTRIGLVAADRERAAAVAAELI</sequence>
<dbReference type="InterPro" id="IPR038299">
    <property type="entry name" value="DAO_C_sf"/>
</dbReference>
<dbReference type="Proteomes" id="UP000465609">
    <property type="component" value="Chromosome"/>
</dbReference>
<dbReference type="Gene3D" id="3.30.9.10">
    <property type="entry name" value="D-Amino Acid Oxidase, subunit A, domain 2"/>
    <property type="match status" value="1"/>
</dbReference>
<evidence type="ECO:0000259" key="10">
    <source>
        <dbReference type="Pfam" id="PF16901"/>
    </source>
</evidence>
<evidence type="ECO:0000256" key="8">
    <source>
        <dbReference type="SAM" id="MobiDB-lite"/>
    </source>
</evidence>
<evidence type="ECO:0000256" key="3">
    <source>
        <dbReference type="ARBA" id="ARBA00022630"/>
    </source>
</evidence>
<organism evidence="11 12">
    <name type="scientific">Mycolicibacterium aubagnense</name>
    <dbReference type="NCBI Taxonomy" id="319707"/>
    <lineage>
        <taxon>Bacteria</taxon>
        <taxon>Bacillati</taxon>
        <taxon>Actinomycetota</taxon>
        <taxon>Actinomycetes</taxon>
        <taxon>Mycobacteriales</taxon>
        <taxon>Mycobacteriaceae</taxon>
        <taxon>Mycolicibacterium</taxon>
    </lineage>
</organism>
<dbReference type="InterPro" id="IPR036188">
    <property type="entry name" value="FAD/NAD-bd_sf"/>
</dbReference>
<name>A0ABM7IK70_9MYCO</name>
<dbReference type="InterPro" id="IPR000447">
    <property type="entry name" value="G3P_DH_FAD-dep"/>
</dbReference>
<dbReference type="SUPFAM" id="SSF51905">
    <property type="entry name" value="FAD/NAD(P)-binding domain"/>
    <property type="match status" value="1"/>
</dbReference>
<dbReference type="InterPro" id="IPR006076">
    <property type="entry name" value="FAD-dep_OxRdtase"/>
</dbReference>
<keyword evidence="4" id="KW-0319">Glycerol metabolism</keyword>
<dbReference type="Pfam" id="PF01266">
    <property type="entry name" value="DAO"/>
    <property type="match status" value="1"/>
</dbReference>
<evidence type="ECO:0000313" key="12">
    <source>
        <dbReference type="Proteomes" id="UP000465609"/>
    </source>
</evidence>
<dbReference type="PROSITE" id="PS00978">
    <property type="entry name" value="FAD_G3PDH_2"/>
    <property type="match status" value="1"/>
</dbReference>
<dbReference type="PANTHER" id="PTHR11985">
    <property type="entry name" value="GLYCEROL-3-PHOSPHATE DEHYDROGENASE"/>
    <property type="match status" value="1"/>
</dbReference>
<evidence type="ECO:0000256" key="7">
    <source>
        <dbReference type="RuleBase" id="RU361217"/>
    </source>
</evidence>
<evidence type="ECO:0000256" key="5">
    <source>
        <dbReference type="ARBA" id="ARBA00022827"/>
    </source>
</evidence>
<dbReference type="Gene3D" id="1.10.8.870">
    <property type="entry name" value="Alpha-glycerophosphate oxidase, cap domain"/>
    <property type="match status" value="1"/>
</dbReference>
<feature type="domain" description="Alpha-glycerophosphate oxidase C-terminal" evidence="10">
    <location>
        <begin position="427"/>
        <end position="523"/>
    </location>
</feature>
<dbReference type="EMBL" id="AP022577">
    <property type="protein sequence ID" value="BBX87192.1"/>
    <property type="molecule type" value="Genomic_DNA"/>
</dbReference>
<proteinExistence type="inferred from homology"/>
<evidence type="ECO:0000259" key="9">
    <source>
        <dbReference type="Pfam" id="PF01266"/>
    </source>
</evidence>
<dbReference type="RefSeq" id="WP_138229602.1">
    <property type="nucleotide sequence ID" value="NZ_AP022577.1"/>
</dbReference>
<gene>
    <name evidence="11" type="primary">glpD1</name>
    <name evidence="11" type="ORF">MAUB_50650</name>
</gene>